<sequence length="134" mass="14955">MVSRKLLTSSSSDSEDEDIIYNDDSADDCHLFSDEENDAECLYCTGLYSEDHNGEDWVRCIAYETVAAAFIESGFKSIQWKEYHAGLWFIPVFVNLGVTACFAYSCEVASRVLDPAASVADYGPPEVARDVCFY</sequence>
<organism evidence="1">
    <name type="scientific">Timema monikensis</name>
    <dbReference type="NCBI Taxonomy" id="170555"/>
    <lineage>
        <taxon>Eukaryota</taxon>
        <taxon>Metazoa</taxon>
        <taxon>Ecdysozoa</taxon>
        <taxon>Arthropoda</taxon>
        <taxon>Hexapoda</taxon>
        <taxon>Insecta</taxon>
        <taxon>Pterygota</taxon>
        <taxon>Neoptera</taxon>
        <taxon>Polyneoptera</taxon>
        <taxon>Phasmatodea</taxon>
        <taxon>Timematodea</taxon>
        <taxon>Timematoidea</taxon>
        <taxon>Timematidae</taxon>
        <taxon>Timema</taxon>
    </lineage>
</organism>
<dbReference type="AlphaFoldDB" id="A0A7R9HQQ3"/>
<evidence type="ECO:0000313" key="1">
    <source>
        <dbReference type="EMBL" id="CAD7431452.1"/>
    </source>
</evidence>
<name>A0A7R9HQQ3_9NEOP</name>
<proteinExistence type="predicted"/>
<dbReference type="EMBL" id="OB794973">
    <property type="protein sequence ID" value="CAD7431452.1"/>
    <property type="molecule type" value="Genomic_DNA"/>
</dbReference>
<accession>A0A7R9HQQ3</accession>
<gene>
    <name evidence="1" type="ORF">TMSB3V08_LOCUS8184</name>
</gene>
<reference evidence="1" key="1">
    <citation type="submission" date="2020-11" db="EMBL/GenBank/DDBJ databases">
        <authorList>
            <person name="Tran Van P."/>
        </authorList>
    </citation>
    <scope>NUCLEOTIDE SEQUENCE</scope>
</reference>
<protein>
    <submittedName>
        <fullName evidence="1">Uncharacterized protein</fullName>
    </submittedName>
</protein>